<dbReference type="InterPro" id="IPR012147">
    <property type="entry name" value="P_Ac_Bu_trans"/>
</dbReference>
<dbReference type="InterPro" id="IPR002505">
    <property type="entry name" value="PTA_PTB"/>
</dbReference>
<dbReference type="AlphaFoldDB" id="A0A644TN85"/>
<dbReference type="Pfam" id="PF01515">
    <property type="entry name" value="PTA_PTB"/>
    <property type="match status" value="2"/>
</dbReference>
<accession>A0A644TN85</accession>
<comment type="similarity">
    <text evidence="1">Belongs to the phosphate acetyltransferase and butyryltransferase family.</text>
</comment>
<dbReference type="PIRSF" id="PIRSF000428">
    <property type="entry name" value="P_Ac_trans"/>
    <property type="match status" value="1"/>
</dbReference>
<feature type="domain" description="Phosphate acetyl/butaryl transferase" evidence="4">
    <location>
        <begin position="7"/>
        <end position="71"/>
    </location>
</feature>
<dbReference type="PANTHER" id="PTHR43356:SF2">
    <property type="entry name" value="PHOSPHATE ACETYLTRANSFERASE"/>
    <property type="match status" value="1"/>
</dbReference>
<name>A0A644TN85_9ZZZZ</name>
<keyword evidence="3 5" id="KW-0012">Acyltransferase</keyword>
<dbReference type="EC" id="2.3.1.8" evidence="5"/>
<dbReference type="EMBL" id="VSSQ01000039">
    <property type="protein sequence ID" value="MPL67867.1"/>
    <property type="molecule type" value="Genomic_DNA"/>
</dbReference>
<dbReference type="Gene3D" id="3.40.718.10">
    <property type="entry name" value="Isopropylmalate Dehydrogenase"/>
    <property type="match status" value="1"/>
</dbReference>
<proteinExistence type="inferred from homology"/>
<keyword evidence="2 5" id="KW-0808">Transferase</keyword>
<dbReference type="GO" id="GO:0008959">
    <property type="term" value="F:phosphate acetyltransferase activity"/>
    <property type="evidence" value="ECO:0007669"/>
    <property type="project" value="UniProtKB-EC"/>
</dbReference>
<dbReference type="SUPFAM" id="SSF53659">
    <property type="entry name" value="Isocitrate/Isopropylmalate dehydrogenase-like"/>
    <property type="match status" value="1"/>
</dbReference>
<evidence type="ECO:0000259" key="4">
    <source>
        <dbReference type="Pfam" id="PF01515"/>
    </source>
</evidence>
<evidence type="ECO:0000256" key="3">
    <source>
        <dbReference type="ARBA" id="ARBA00023315"/>
    </source>
</evidence>
<comment type="caution">
    <text evidence="5">The sequence shown here is derived from an EMBL/GenBank/DDBJ whole genome shotgun (WGS) entry which is preliminary data.</text>
</comment>
<dbReference type="PANTHER" id="PTHR43356">
    <property type="entry name" value="PHOSPHATE ACETYLTRANSFERASE"/>
    <property type="match status" value="1"/>
</dbReference>
<dbReference type="InterPro" id="IPR050500">
    <property type="entry name" value="Phos_Acetyltrans/Butyryltrans"/>
</dbReference>
<evidence type="ECO:0000313" key="5">
    <source>
        <dbReference type="EMBL" id="MPL67867.1"/>
    </source>
</evidence>
<evidence type="ECO:0000256" key="1">
    <source>
        <dbReference type="ARBA" id="ARBA00005656"/>
    </source>
</evidence>
<organism evidence="5">
    <name type="scientific">bioreactor metagenome</name>
    <dbReference type="NCBI Taxonomy" id="1076179"/>
    <lineage>
        <taxon>unclassified sequences</taxon>
        <taxon>metagenomes</taxon>
        <taxon>ecological metagenomes</taxon>
    </lineage>
</organism>
<protein>
    <submittedName>
        <fullName evidence="5">Phosphate acetyltransferase</fullName>
        <ecNumber evidence="5">2.3.1.8</ecNumber>
    </submittedName>
</protein>
<gene>
    <name evidence="5" type="primary">pta_6</name>
    <name evidence="5" type="ORF">SDC9_13570</name>
</gene>
<reference evidence="5" key="1">
    <citation type="submission" date="2019-08" db="EMBL/GenBank/DDBJ databases">
        <authorList>
            <person name="Kucharzyk K."/>
            <person name="Murdoch R.W."/>
            <person name="Higgins S."/>
            <person name="Loffler F."/>
        </authorList>
    </citation>
    <scope>NUCLEOTIDE SEQUENCE</scope>
</reference>
<sequence length="300" mass="30931">MYCNYQQVIAAAQARRPAVISVAVAQDAEVLEAVKLAYDSGIATVILVGNAAQIKPLAEQAGLSAAIQIVDEPDVAKAALKAVSIVRAGEAQVLMKGFINSSDFLKAVLNQEEGLRNGRLLSHLAVFEIPGQPKLLFVTDGGMNIAPSLAEKQDILISAMLALNGMGLAKPNVAVLTANEQVNPRMPATMDAKALADLSLTGVLPPGIVEGPIALDVAVSAAAAQHKNITSKIAGNVDLILVPNIETGNAIGKTLIYYAGAKMAGLVLGASSPVVMTSRAETVEGKLNSIALACLGLPEK</sequence>
<feature type="domain" description="Phosphate acetyl/butaryl transferase" evidence="4">
    <location>
        <begin position="75"/>
        <end position="294"/>
    </location>
</feature>
<evidence type="ECO:0000256" key="2">
    <source>
        <dbReference type="ARBA" id="ARBA00022679"/>
    </source>
</evidence>